<dbReference type="AlphaFoldDB" id="A0A840QQJ6"/>
<name>A0A840QQJ6_9BACI</name>
<gene>
    <name evidence="2" type="ORF">HNQ41_001819</name>
</gene>
<sequence length="158" mass="18438">MKNTHHSLQESLEHLTNALNNYSNRIANLHDAIQKKEGVEGPEEHSHESNPLIISKMYLYRSVETLTHLESFLKEKEGLYFHDARSSTPENINDMLDSLINRRIVPSHREDPLVGNLGVYYRTSKPVYINRIPVQPLPPWFSNGYFINTRTFRKRLPL</sequence>
<accession>A0A840QQJ6</accession>
<evidence type="ECO:0000313" key="2">
    <source>
        <dbReference type="EMBL" id="MBB5173630.1"/>
    </source>
</evidence>
<keyword evidence="3" id="KW-1185">Reference proteome</keyword>
<dbReference type="Proteomes" id="UP000551878">
    <property type="component" value="Unassembled WGS sequence"/>
</dbReference>
<protein>
    <submittedName>
        <fullName evidence="2">Uncharacterized protein</fullName>
    </submittedName>
</protein>
<proteinExistence type="predicted"/>
<evidence type="ECO:0000313" key="3">
    <source>
        <dbReference type="Proteomes" id="UP000551878"/>
    </source>
</evidence>
<reference evidence="2 3" key="1">
    <citation type="submission" date="2020-08" db="EMBL/GenBank/DDBJ databases">
        <title>Genomic Encyclopedia of Type Strains, Phase IV (KMG-IV): sequencing the most valuable type-strain genomes for metagenomic binning, comparative biology and taxonomic classification.</title>
        <authorList>
            <person name="Goeker M."/>
        </authorList>
    </citation>
    <scope>NUCLEOTIDE SEQUENCE [LARGE SCALE GENOMIC DNA]</scope>
    <source>
        <strain evidence="2 3">DSM 24696</strain>
    </source>
</reference>
<dbReference type="RefSeq" id="WP_184664078.1">
    <property type="nucleotide sequence ID" value="NZ_JACHHB010000007.1"/>
</dbReference>
<dbReference type="EMBL" id="JACHHB010000007">
    <property type="protein sequence ID" value="MBB5173630.1"/>
    <property type="molecule type" value="Genomic_DNA"/>
</dbReference>
<keyword evidence="1" id="KW-0175">Coiled coil</keyword>
<comment type="caution">
    <text evidence="2">The sequence shown here is derived from an EMBL/GenBank/DDBJ whole genome shotgun (WGS) entry which is preliminary data.</text>
</comment>
<organism evidence="2 3">
    <name type="scientific">Texcoconibacillus texcoconensis</name>
    <dbReference type="NCBI Taxonomy" id="1095777"/>
    <lineage>
        <taxon>Bacteria</taxon>
        <taxon>Bacillati</taxon>
        <taxon>Bacillota</taxon>
        <taxon>Bacilli</taxon>
        <taxon>Bacillales</taxon>
        <taxon>Bacillaceae</taxon>
        <taxon>Texcoconibacillus</taxon>
    </lineage>
</organism>
<evidence type="ECO:0000256" key="1">
    <source>
        <dbReference type="SAM" id="Coils"/>
    </source>
</evidence>
<feature type="coiled-coil region" evidence="1">
    <location>
        <begin position="5"/>
        <end position="32"/>
    </location>
</feature>